<protein>
    <recommendedName>
        <fullName evidence="2">Glycoside hydrolase 123 C-terminal domain-containing protein</fullName>
    </recommendedName>
</protein>
<comment type="caution">
    <text evidence="1">The sequence shown here is derived from an EMBL/GenBank/DDBJ whole genome shotgun (WGS) entry which is preliminary data.</text>
</comment>
<dbReference type="AlphaFoldDB" id="A0A644XWT2"/>
<evidence type="ECO:0000313" key="1">
    <source>
        <dbReference type="EMBL" id="MPM20248.1"/>
    </source>
</evidence>
<proteinExistence type="predicted"/>
<dbReference type="EMBL" id="VSSQ01003341">
    <property type="protein sequence ID" value="MPM20248.1"/>
    <property type="molecule type" value="Genomic_DNA"/>
</dbReference>
<reference evidence="1" key="1">
    <citation type="submission" date="2019-08" db="EMBL/GenBank/DDBJ databases">
        <authorList>
            <person name="Kucharzyk K."/>
            <person name="Murdoch R.W."/>
            <person name="Higgins S."/>
            <person name="Loffler F."/>
        </authorList>
    </citation>
    <scope>NUCLEOTIDE SEQUENCE</scope>
</reference>
<organism evidence="1">
    <name type="scientific">bioreactor metagenome</name>
    <dbReference type="NCBI Taxonomy" id="1076179"/>
    <lineage>
        <taxon>unclassified sequences</taxon>
        <taxon>metagenomes</taxon>
        <taxon>ecological metagenomes</taxon>
    </lineage>
</organism>
<evidence type="ECO:0008006" key="2">
    <source>
        <dbReference type="Google" id="ProtNLM"/>
    </source>
</evidence>
<gene>
    <name evidence="1" type="ORF">SDC9_66677</name>
</gene>
<sequence>MAALLNRAATGSELAVAGVGAWDRFDPALPPAAASGKTELIALGGEYCALGVEVANGIAEARMLTVKIAGLEPAAEAVVLRRQVLLANWYRRGAITIADALPPLTAAGAGIWRLPLAPGETVRLHLGFKTRSGIRGDFPVSITVEGAPAVNAVLKLTGAEFPRQVEFGNLQCMYPTLPPASTHPELVARDLAEHYTTMIEFPFMPTVAFHGDGGLVPSDLSRTAQARWMRAYGDAGLTMAIFWAGAYERFPNADAPGTYLAYTQKDADGNLKITPEWRRAFGEILAAWLKLAGESGYGDRMAIWAVDEPASKADYAIAPGPGMRLTHEMYRLAHELQPGVPRVMTHGLYTLPADAELILPEVDVYVAHWPQPETLTRWAPPEYRHREAFLDRVLLLLHRERERRGMKLWSYHVEPGKTETVLFERAYPLAAVGLGMTGVGTWAYNCSSGATWDDTDGKILDYSFVYDGTEKHPLNLQYNPSGEVVVPSLRWEALRSGIQDAKILLCLKSRMAEGRLSAGSAREVKSILDRCEAFGRDPVFNPEEIDRFGAFLRQIYTREQNGL</sequence>
<name>A0A644XWT2_9ZZZZ</name>
<accession>A0A644XWT2</accession>